<feature type="region of interest" description="Disordered" evidence="1">
    <location>
        <begin position="41"/>
        <end position="61"/>
    </location>
</feature>
<sequence length="61" mass="6796">MKNGCVGPSRNTPAILKGSITTWRFPPTVFLPPPAIINQAYEEPPVTPPRLPQLGWQDWRG</sequence>
<dbReference type="AlphaFoldDB" id="A0A5B7DAG6"/>
<evidence type="ECO:0000313" key="2">
    <source>
        <dbReference type="EMBL" id="MPC18156.1"/>
    </source>
</evidence>
<gene>
    <name evidence="2" type="ORF">E2C01_011032</name>
</gene>
<organism evidence="2 3">
    <name type="scientific">Portunus trituberculatus</name>
    <name type="common">Swimming crab</name>
    <name type="synonym">Neptunus trituberculatus</name>
    <dbReference type="NCBI Taxonomy" id="210409"/>
    <lineage>
        <taxon>Eukaryota</taxon>
        <taxon>Metazoa</taxon>
        <taxon>Ecdysozoa</taxon>
        <taxon>Arthropoda</taxon>
        <taxon>Crustacea</taxon>
        <taxon>Multicrustacea</taxon>
        <taxon>Malacostraca</taxon>
        <taxon>Eumalacostraca</taxon>
        <taxon>Eucarida</taxon>
        <taxon>Decapoda</taxon>
        <taxon>Pleocyemata</taxon>
        <taxon>Brachyura</taxon>
        <taxon>Eubrachyura</taxon>
        <taxon>Portunoidea</taxon>
        <taxon>Portunidae</taxon>
        <taxon>Portuninae</taxon>
        <taxon>Portunus</taxon>
    </lineage>
</organism>
<name>A0A5B7DAG6_PORTR</name>
<protein>
    <submittedName>
        <fullName evidence="2">Uncharacterized protein</fullName>
    </submittedName>
</protein>
<evidence type="ECO:0000313" key="3">
    <source>
        <dbReference type="Proteomes" id="UP000324222"/>
    </source>
</evidence>
<evidence type="ECO:0000256" key="1">
    <source>
        <dbReference type="SAM" id="MobiDB-lite"/>
    </source>
</evidence>
<dbReference type="EMBL" id="VSRR010000652">
    <property type="protein sequence ID" value="MPC18156.1"/>
    <property type="molecule type" value="Genomic_DNA"/>
</dbReference>
<reference evidence="2 3" key="1">
    <citation type="submission" date="2019-05" db="EMBL/GenBank/DDBJ databases">
        <title>Another draft genome of Portunus trituberculatus and its Hox gene families provides insights of decapod evolution.</title>
        <authorList>
            <person name="Jeong J.-H."/>
            <person name="Song I."/>
            <person name="Kim S."/>
            <person name="Choi T."/>
            <person name="Kim D."/>
            <person name="Ryu S."/>
            <person name="Kim W."/>
        </authorList>
    </citation>
    <scope>NUCLEOTIDE SEQUENCE [LARGE SCALE GENOMIC DNA]</scope>
    <source>
        <tissue evidence="2">Muscle</tissue>
    </source>
</reference>
<proteinExistence type="predicted"/>
<accession>A0A5B7DAG6</accession>
<keyword evidence="3" id="KW-1185">Reference proteome</keyword>
<comment type="caution">
    <text evidence="2">The sequence shown here is derived from an EMBL/GenBank/DDBJ whole genome shotgun (WGS) entry which is preliminary data.</text>
</comment>
<dbReference type="Proteomes" id="UP000324222">
    <property type="component" value="Unassembled WGS sequence"/>
</dbReference>